<name>A0A9P6F2Q7_9FUNG</name>
<accession>A0A9P6F2Q7</accession>
<dbReference type="EMBL" id="JAAAXW010000180">
    <property type="protein sequence ID" value="KAF9541033.1"/>
    <property type="molecule type" value="Genomic_DNA"/>
</dbReference>
<keyword evidence="2" id="KW-1185">Reference proteome</keyword>
<comment type="caution">
    <text evidence="1">The sequence shown here is derived from an EMBL/GenBank/DDBJ whole genome shotgun (WGS) entry which is preliminary data.</text>
</comment>
<protein>
    <submittedName>
        <fullName evidence="1">Uncharacterized protein</fullName>
    </submittedName>
</protein>
<evidence type="ECO:0000313" key="1">
    <source>
        <dbReference type="EMBL" id="KAF9541033.1"/>
    </source>
</evidence>
<dbReference type="Proteomes" id="UP000723463">
    <property type="component" value="Unassembled WGS sequence"/>
</dbReference>
<organism evidence="1 2">
    <name type="scientific">Mortierella hygrophila</name>
    <dbReference type="NCBI Taxonomy" id="979708"/>
    <lineage>
        <taxon>Eukaryota</taxon>
        <taxon>Fungi</taxon>
        <taxon>Fungi incertae sedis</taxon>
        <taxon>Mucoromycota</taxon>
        <taxon>Mortierellomycotina</taxon>
        <taxon>Mortierellomycetes</taxon>
        <taxon>Mortierellales</taxon>
        <taxon>Mortierellaceae</taxon>
        <taxon>Mortierella</taxon>
    </lineage>
</organism>
<evidence type="ECO:0000313" key="2">
    <source>
        <dbReference type="Proteomes" id="UP000723463"/>
    </source>
</evidence>
<proteinExistence type="predicted"/>
<dbReference type="AlphaFoldDB" id="A0A9P6F2Q7"/>
<sequence>MPPPELIIYLEPSHHSTLHTQLSNYFTATTHTPFAGNEATRYPPHTTMVGFFNTPAPPTHTTTIPAIIEHIDTWRIHLQTLTSTTPDQQPTSPKTVINGYYRPNPTLLLISITPSSYLLNLLQTLSQTFPDLGLRQKQINHLSLCYWDDVQPAVTRIPDTLLAERVESTNQATRLAQEKIPMIDILAGTTIENEGWDVVMYSIGGRNKASGLPYPLKEIKRWTLPSFV</sequence>
<reference evidence="1" key="1">
    <citation type="journal article" date="2020" name="Fungal Divers.">
        <title>Resolving the Mortierellaceae phylogeny through synthesis of multi-gene phylogenetics and phylogenomics.</title>
        <authorList>
            <person name="Vandepol N."/>
            <person name="Liber J."/>
            <person name="Desiro A."/>
            <person name="Na H."/>
            <person name="Kennedy M."/>
            <person name="Barry K."/>
            <person name="Grigoriev I.V."/>
            <person name="Miller A.N."/>
            <person name="O'Donnell K."/>
            <person name="Stajich J.E."/>
            <person name="Bonito G."/>
        </authorList>
    </citation>
    <scope>NUCLEOTIDE SEQUENCE</scope>
    <source>
        <strain evidence="1">NRRL 2591</strain>
    </source>
</reference>
<gene>
    <name evidence="1" type="ORF">EC957_003561</name>
</gene>